<feature type="domain" description="PLD phosphodiesterase" evidence="2">
    <location>
        <begin position="89"/>
        <end position="116"/>
    </location>
</feature>
<dbReference type="AlphaFoldDB" id="A0A9X1UVP2"/>
<dbReference type="InterPro" id="IPR025202">
    <property type="entry name" value="PLD-like_dom"/>
</dbReference>
<dbReference type="GO" id="GO:0006793">
    <property type="term" value="P:phosphorus metabolic process"/>
    <property type="evidence" value="ECO:0007669"/>
    <property type="project" value="UniProtKB-ARBA"/>
</dbReference>
<feature type="coiled-coil region" evidence="1">
    <location>
        <begin position="154"/>
        <end position="181"/>
    </location>
</feature>
<dbReference type="EMBL" id="JAJSON010000015">
    <property type="protein sequence ID" value="MCG9971169.1"/>
    <property type="molecule type" value="Genomic_DNA"/>
</dbReference>
<reference evidence="3" key="1">
    <citation type="submission" date="2021-12" db="EMBL/GenBank/DDBJ databases">
        <title>Description of Gramella crocea sp. nov., a new bacterium isolated from activated sludge.</title>
        <authorList>
            <person name="Zhang X."/>
        </authorList>
    </citation>
    <scope>NUCLEOTIDE SEQUENCE</scope>
    <source>
        <strain evidence="3">YB25</strain>
    </source>
</reference>
<comment type="caution">
    <text evidence="3">The sequence shown here is derived from an EMBL/GenBank/DDBJ whole genome shotgun (WGS) entry which is preliminary data.</text>
</comment>
<accession>A0A9X1UVP2</accession>
<keyword evidence="4" id="KW-1185">Reference proteome</keyword>
<name>A0A9X1UVP2_9FLAO</name>
<dbReference type="PROSITE" id="PS50035">
    <property type="entry name" value="PLD"/>
    <property type="match status" value="1"/>
</dbReference>
<dbReference type="Gene3D" id="3.30.870.10">
    <property type="entry name" value="Endonuclease Chain A"/>
    <property type="match status" value="1"/>
</dbReference>
<sequence>MSTNNSLSLKNFYPTDLFYKWKKLIGKADKSVQIFTPYLDSTVNKLLKSASNEVEIDIITSLEGHNLFQKDYQINALIEAINNGVAIHNLEGLHAKILMVDHKYISLGSQNFTNRGRKNKEAGFISNVTFEGTNFLNVLEEWFYESKDVSIELLESLKEHVDENEDEISALKNKFENGIDEILTNYYQKIEKNNSVYSNHYDPILRFAQGSVIVNKTLPPPDYNYYSFFAGENNNLCEWIKTNEKGIEEKISLEEYYYYPGLNYSTMQMAFIRMHTSRITFIRTNFNFFEWREIEIGGEEFEIEFNFLRSKTKKSNIKFSLRNDNKGKGDFYYLFNGKEFKLVKYKNEKFKSFIEDGLISNEFLTFLIKPEKFKTPWGHPAEIEKLLPKDQYEVKIIEHVDCPVLIFNDRL</sequence>
<organism evidence="3 4">
    <name type="scientific">Christiangramia crocea</name>
    <dbReference type="NCBI Taxonomy" id="2904124"/>
    <lineage>
        <taxon>Bacteria</taxon>
        <taxon>Pseudomonadati</taxon>
        <taxon>Bacteroidota</taxon>
        <taxon>Flavobacteriia</taxon>
        <taxon>Flavobacteriales</taxon>
        <taxon>Flavobacteriaceae</taxon>
        <taxon>Christiangramia</taxon>
    </lineage>
</organism>
<dbReference type="SUPFAM" id="SSF56024">
    <property type="entry name" value="Phospholipase D/nuclease"/>
    <property type="match status" value="1"/>
</dbReference>
<evidence type="ECO:0000313" key="4">
    <source>
        <dbReference type="Proteomes" id="UP001139344"/>
    </source>
</evidence>
<dbReference type="InterPro" id="IPR001736">
    <property type="entry name" value="PLipase_D/transphosphatidylase"/>
</dbReference>
<gene>
    <name evidence="3" type="ORF">LU635_05920</name>
</gene>
<evidence type="ECO:0000256" key="1">
    <source>
        <dbReference type="SAM" id="Coils"/>
    </source>
</evidence>
<dbReference type="Proteomes" id="UP001139344">
    <property type="component" value="Unassembled WGS sequence"/>
</dbReference>
<evidence type="ECO:0000259" key="2">
    <source>
        <dbReference type="PROSITE" id="PS50035"/>
    </source>
</evidence>
<protein>
    <submittedName>
        <fullName evidence="3">Phospholipase D-like domain-containing protein</fullName>
    </submittedName>
</protein>
<dbReference type="Pfam" id="PF13091">
    <property type="entry name" value="PLDc_2"/>
    <property type="match status" value="1"/>
</dbReference>
<dbReference type="GO" id="GO:0003824">
    <property type="term" value="F:catalytic activity"/>
    <property type="evidence" value="ECO:0007669"/>
    <property type="project" value="InterPro"/>
</dbReference>
<keyword evidence="1" id="KW-0175">Coiled coil</keyword>
<dbReference type="RefSeq" id="WP_240097193.1">
    <property type="nucleotide sequence ID" value="NZ_JAJSON010000015.1"/>
</dbReference>
<evidence type="ECO:0000313" key="3">
    <source>
        <dbReference type="EMBL" id="MCG9971169.1"/>
    </source>
</evidence>
<proteinExistence type="predicted"/>